<organism evidence="1 2">
    <name type="scientific">Flavobacterium circumlabens</name>
    <dbReference type="NCBI Taxonomy" id="2133765"/>
    <lineage>
        <taxon>Bacteria</taxon>
        <taxon>Pseudomonadati</taxon>
        <taxon>Bacteroidota</taxon>
        <taxon>Flavobacteriia</taxon>
        <taxon>Flavobacteriales</taxon>
        <taxon>Flavobacteriaceae</taxon>
        <taxon>Flavobacterium</taxon>
    </lineage>
</organism>
<dbReference type="EMBL" id="SLWA01000003">
    <property type="protein sequence ID" value="TCN58854.1"/>
    <property type="molecule type" value="Genomic_DNA"/>
</dbReference>
<protein>
    <recommendedName>
        <fullName evidence="3">Aldo/keto reductase</fullName>
    </recommendedName>
</protein>
<evidence type="ECO:0000313" key="2">
    <source>
        <dbReference type="Proteomes" id="UP000295270"/>
    </source>
</evidence>
<keyword evidence="2" id="KW-1185">Reference proteome</keyword>
<name>A0ABY2B004_9FLAO</name>
<sequence length="31" mass="3394">MEYRKLGTTELELSAITYGAFAIGGNMWGVN</sequence>
<accession>A0ABY2B004</accession>
<evidence type="ECO:0000313" key="1">
    <source>
        <dbReference type="EMBL" id="TCN58854.1"/>
    </source>
</evidence>
<gene>
    <name evidence="1" type="ORF">EV142_103297</name>
</gene>
<comment type="caution">
    <text evidence="1">The sequence shown here is derived from an EMBL/GenBank/DDBJ whole genome shotgun (WGS) entry which is preliminary data.</text>
</comment>
<reference evidence="1 2" key="1">
    <citation type="journal article" date="2015" name="Stand. Genomic Sci.">
        <title>Genomic Encyclopedia of Bacterial and Archaeal Type Strains, Phase III: the genomes of soil and plant-associated and newly described type strains.</title>
        <authorList>
            <person name="Whitman W.B."/>
            <person name="Woyke T."/>
            <person name="Klenk H.P."/>
            <person name="Zhou Y."/>
            <person name="Lilburn T.G."/>
            <person name="Beck B.J."/>
            <person name="De Vos P."/>
            <person name="Vandamme P."/>
            <person name="Eisen J.A."/>
            <person name="Garrity G."/>
            <person name="Hugenholtz P."/>
            <person name="Kyrpides N.C."/>
        </authorList>
    </citation>
    <scope>NUCLEOTIDE SEQUENCE [LARGE SCALE GENOMIC DNA]</scope>
    <source>
        <strain evidence="1 2">P5626</strain>
    </source>
</reference>
<dbReference type="Proteomes" id="UP000295270">
    <property type="component" value="Unassembled WGS sequence"/>
</dbReference>
<evidence type="ECO:0008006" key="3">
    <source>
        <dbReference type="Google" id="ProtNLM"/>
    </source>
</evidence>
<proteinExistence type="predicted"/>